<evidence type="ECO:0000313" key="2">
    <source>
        <dbReference type="Proteomes" id="UP000779233"/>
    </source>
</evidence>
<comment type="caution">
    <text evidence="1">The sequence shown here is derived from an EMBL/GenBank/DDBJ whole genome shotgun (WGS) entry which is preliminary data.</text>
</comment>
<proteinExistence type="predicted"/>
<dbReference type="EMBL" id="CAJZCX010000013">
    <property type="protein sequence ID" value="CAG9482308.1"/>
    <property type="molecule type" value="Genomic_DNA"/>
</dbReference>
<dbReference type="Pfam" id="PF05795">
    <property type="entry name" value="Plasmodium_Vir"/>
    <property type="match status" value="2"/>
</dbReference>
<name>A0A8S4HLY1_PLAVI</name>
<reference evidence="1" key="1">
    <citation type="submission" date="2021-09" db="EMBL/GenBank/DDBJ databases">
        <authorList>
            <consortium name="Pathogen Informatics"/>
        </authorList>
    </citation>
    <scope>NUCLEOTIDE SEQUENCE</scope>
    <source>
        <strain evidence="1">PvW1</strain>
    </source>
</reference>
<dbReference type="AlphaFoldDB" id="A0A8S4HLY1"/>
<dbReference type="VEuPathDB" id="PlasmoDB:PVPAM_040014300"/>
<dbReference type="InterPro" id="IPR008780">
    <property type="entry name" value="Plasmodium_Vir"/>
</dbReference>
<protein>
    <submittedName>
        <fullName evidence="1">(malaria parasite P. vivax) hypothetical protein</fullName>
    </submittedName>
</protein>
<gene>
    <name evidence="1" type="ORF">PVW1_040009800</name>
</gene>
<organism evidence="1 2">
    <name type="scientific">Plasmodium vivax</name>
    <name type="common">malaria parasite P. vivax</name>
    <dbReference type="NCBI Taxonomy" id="5855"/>
    <lineage>
        <taxon>Eukaryota</taxon>
        <taxon>Sar</taxon>
        <taxon>Alveolata</taxon>
        <taxon>Apicomplexa</taxon>
        <taxon>Aconoidasida</taxon>
        <taxon>Haemosporida</taxon>
        <taxon>Plasmodiidae</taxon>
        <taxon>Plasmodium</taxon>
        <taxon>Plasmodium (Plasmodium)</taxon>
    </lineage>
</organism>
<sequence length="330" mass="39289">MEDDEDSLVFPDIETTFDKYKHLLDDLPLFKYYKHLDEDLRSYNNACAEFPQKSDAHIHLTDICKKLVRNLHNISQNDSYNNIDKNKRCKYLNYWLYDYILTYNTPNNDWILHEKWQNELEKRNDIDCEYEPYYKNNDFHIIDIIVDFYEYYHRTDDNELAEKKTNAHRGFIEFFKENYKKYKSMEDKCLNQNGQDKLCKKFHECNEKCRSFLSTIESKVKTHLEVEAKSYNLMEKVKQTFGVLIEKASSNIGSSIGVSAGSMAGISFISLILYKFTPFGSFVRPFIINKIGNFKYLEGENEMLAHSHQMMELNSNKRRYNFAYHSVTNS</sequence>
<accession>A0A8S4HLY1</accession>
<dbReference type="Proteomes" id="UP000779233">
    <property type="component" value="Unassembled WGS sequence"/>
</dbReference>
<evidence type="ECO:0000313" key="1">
    <source>
        <dbReference type="EMBL" id="CAG9482308.1"/>
    </source>
</evidence>